<evidence type="ECO:0000313" key="2">
    <source>
        <dbReference type="Proteomes" id="UP001196413"/>
    </source>
</evidence>
<reference evidence="1" key="1">
    <citation type="submission" date="2021-06" db="EMBL/GenBank/DDBJ databases">
        <title>Parelaphostrongylus tenuis whole genome reference sequence.</title>
        <authorList>
            <person name="Garwood T.J."/>
            <person name="Larsen P.A."/>
            <person name="Fountain-Jones N.M."/>
            <person name="Garbe J.R."/>
            <person name="Macchietto M.G."/>
            <person name="Kania S.A."/>
            <person name="Gerhold R.W."/>
            <person name="Richards J.E."/>
            <person name="Wolf T.M."/>
        </authorList>
    </citation>
    <scope>NUCLEOTIDE SEQUENCE</scope>
    <source>
        <strain evidence="1">MNPRO001-30</strain>
        <tissue evidence="1">Meninges</tissue>
    </source>
</reference>
<proteinExistence type="predicted"/>
<name>A0AAD5R0C8_PARTN</name>
<dbReference type="AlphaFoldDB" id="A0AAD5R0C8"/>
<protein>
    <submittedName>
        <fullName evidence="1">Uncharacterized protein</fullName>
    </submittedName>
</protein>
<dbReference type="EMBL" id="JAHQIW010005826">
    <property type="protein sequence ID" value="KAJ1367247.1"/>
    <property type="molecule type" value="Genomic_DNA"/>
</dbReference>
<evidence type="ECO:0000313" key="1">
    <source>
        <dbReference type="EMBL" id="KAJ1367247.1"/>
    </source>
</evidence>
<sequence>MVAIVASCTAIFVILVRSRRKRRKTIFAPCWRIPGCYDCTYQPPTPPYSGSPKNDTDQRKCDSKAIADSLPLTIDAEPSLLSVIRRSDVKAVKEMISSKEFFEDAVLCGYERTDEKPILFAAEELL</sequence>
<organism evidence="1 2">
    <name type="scientific">Parelaphostrongylus tenuis</name>
    <name type="common">Meningeal worm</name>
    <dbReference type="NCBI Taxonomy" id="148309"/>
    <lineage>
        <taxon>Eukaryota</taxon>
        <taxon>Metazoa</taxon>
        <taxon>Ecdysozoa</taxon>
        <taxon>Nematoda</taxon>
        <taxon>Chromadorea</taxon>
        <taxon>Rhabditida</taxon>
        <taxon>Rhabditina</taxon>
        <taxon>Rhabditomorpha</taxon>
        <taxon>Strongyloidea</taxon>
        <taxon>Metastrongylidae</taxon>
        <taxon>Parelaphostrongylus</taxon>
    </lineage>
</organism>
<comment type="caution">
    <text evidence="1">The sequence shown here is derived from an EMBL/GenBank/DDBJ whole genome shotgun (WGS) entry which is preliminary data.</text>
</comment>
<keyword evidence="2" id="KW-1185">Reference proteome</keyword>
<gene>
    <name evidence="1" type="ORF">KIN20_028117</name>
</gene>
<accession>A0AAD5R0C8</accession>
<dbReference type="Proteomes" id="UP001196413">
    <property type="component" value="Unassembled WGS sequence"/>
</dbReference>